<dbReference type="Gene3D" id="1.50.10.10">
    <property type="match status" value="1"/>
</dbReference>
<keyword evidence="1 3" id="KW-0378">Hydrolase</keyword>
<evidence type="ECO:0000313" key="4">
    <source>
        <dbReference type="Proteomes" id="UP000320762"/>
    </source>
</evidence>
<sequence length="417" mass="45587">MRRLFAAALAGLALVARAQDLTDDQISRIRARLANSATRSWEIGTRAEAILETDTPDFSVFSSNELPPSQDAPDSLAKVLSIAQDVVSDRASSNNNATGAQPLMQDGSAGDPASIGVSVILANWTGQDDQDYAGAARDQLNYLLNHVPRTSDGAISHRVSESQLWSDSVYMVPPFLAYYGVITQNTTLLDEAYNQIKLYRDYLRDEDAGNLWKHITEGSYSDDGHWTTGNGWAAAGMLRVLATIQHSQYADDYEDQQNDLTDWVKEIHAAMYEDHLYDNGLFANYADESLDGDNFYDASGTALLASTVYRLALLRNEWHYLPQAENSRSQLFATQSGNDSALVHFDDDGWLTPVVNPLSFGEEGSQSPEGQAFALMLHTAWQEWVDNGSVGANGGGRLVPAMFFVGVGVAIIATTLL</sequence>
<name>A0A550CLA1_9AGAR</name>
<comment type="caution">
    <text evidence="3">The sequence shown here is derived from an EMBL/GenBank/DDBJ whole genome shotgun (WGS) entry which is preliminary data.</text>
</comment>
<dbReference type="SUPFAM" id="SSF48208">
    <property type="entry name" value="Six-hairpin glycosidases"/>
    <property type="match status" value="1"/>
</dbReference>
<dbReference type="EMBL" id="VDMD01000005">
    <property type="protein sequence ID" value="TRM65539.1"/>
    <property type="molecule type" value="Genomic_DNA"/>
</dbReference>
<dbReference type="PANTHER" id="PTHR41814">
    <property type="entry name" value="EXPRESSED PROTEIN"/>
    <property type="match status" value="1"/>
</dbReference>
<dbReference type="InterPro" id="IPR008928">
    <property type="entry name" value="6-hairpin_glycosidase_sf"/>
</dbReference>
<dbReference type="Pfam" id="PF07470">
    <property type="entry name" value="Glyco_hydro_88"/>
    <property type="match status" value="1"/>
</dbReference>
<gene>
    <name evidence="3" type="ORF">BD626DRAFT_556593</name>
</gene>
<dbReference type="GO" id="GO:0016787">
    <property type="term" value="F:hydrolase activity"/>
    <property type="evidence" value="ECO:0007669"/>
    <property type="project" value="UniProtKB-KW"/>
</dbReference>
<feature type="chain" id="PRO_5021991339" evidence="2">
    <location>
        <begin position="19"/>
        <end position="417"/>
    </location>
</feature>
<keyword evidence="2" id="KW-0732">Signal</keyword>
<dbReference type="GO" id="GO:0005975">
    <property type="term" value="P:carbohydrate metabolic process"/>
    <property type="evidence" value="ECO:0007669"/>
    <property type="project" value="InterPro"/>
</dbReference>
<dbReference type="PANTHER" id="PTHR41814:SF1">
    <property type="entry name" value="CELLULASE"/>
    <property type="match status" value="1"/>
</dbReference>
<evidence type="ECO:0000313" key="3">
    <source>
        <dbReference type="EMBL" id="TRM65539.1"/>
    </source>
</evidence>
<accession>A0A550CLA1</accession>
<evidence type="ECO:0000256" key="1">
    <source>
        <dbReference type="ARBA" id="ARBA00022801"/>
    </source>
</evidence>
<reference evidence="3 4" key="1">
    <citation type="journal article" date="2019" name="New Phytol.">
        <title>Comparative genomics reveals unique wood-decay strategies and fruiting body development in the Schizophyllaceae.</title>
        <authorList>
            <person name="Almasi E."/>
            <person name="Sahu N."/>
            <person name="Krizsan K."/>
            <person name="Balint B."/>
            <person name="Kovacs G.M."/>
            <person name="Kiss B."/>
            <person name="Cseklye J."/>
            <person name="Drula E."/>
            <person name="Henrissat B."/>
            <person name="Nagy I."/>
            <person name="Chovatia M."/>
            <person name="Adam C."/>
            <person name="LaButti K."/>
            <person name="Lipzen A."/>
            <person name="Riley R."/>
            <person name="Grigoriev I.V."/>
            <person name="Nagy L.G."/>
        </authorList>
    </citation>
    <scope>NUCLEOTIDE SEQUENCE [LARGE SCALE GENOMIC DNA]</scope>
    <source>
        <strain evidence="3 4">NL-1724</strain>
    </source>
</reference>
<feature type="signal peptide" evidence="2">
    <location>
        <begin position="1"/>
        <end position="18"/>
    </location>
</feature>
<evidence type="ECO:0000256" key="2">
    <source>
        <dbReference type="SAM" id="SignalP"/>
    </source>
</evidence>
<dbReference type="OrthoDB" id="4138492at2759"/>
<dbReference type="InterPro" id="IPR012341">
    <property type="entry name" value="6hp_glycosidase-like_sf"/>
</dbReference>
<dbReference type="AlphaFoldDB" id="A0A550CLA1"/>
<protein>
    <submittedName>
        <fullName evidence="3">Glycoside hydrolase family 105 protein</fullName>
    </submittedName>
</protein>
<organism evidence="3 4">
    <name type="scientific">Schizophyllum amplum</name>
    <dbReference type="NCBI Taxonomy" id="97359"/>
    <lineage>
        <taxon>Eukaryota</taxon>
        <taxon>Fungi</taxon>
        <taxon>Dikarya</taxon>
        <taxon>Basidiomycota</taxon>
        <taxon>Agaricomycotina</taxon>
        <taxon>Agaricomycetes</taxon>
        <taxon>Agaricomycetidae</taxon>
        <taxon>Agaricales</taxon>
        <taxon>Schizophyllaceae</taxon>
        <taxon>Schizophyllum</taxon>
    </lineage>
</organism>
<dbReference type="Proteomes" id="UP000320762">
    <property type="component" value="Unassembled WGS sequence"/>
</dbReference>
<proteinExistence type="predicted"/>
<dbReference type="InterPro" id="IPR010905">
    <property type="entry name" value="Glyco_hydro_88"/>
</dbReference>
<keyword evidence="4" id="KW-1185">Reference proteome</keyword>